<dbReference type="AlphaFoldDB" id="A0A839V0M5"/>
<dbReference type="InterPro" id="IPR018946">
    <property type="entry name" value="PhoD-like_MPP"/>
</dbReference>
<dbReference type="PANTHER" id="PTHR43606:SF2">
    <property type="entry name" value="ALKALINE PHOSPHATASE FAMILY PROTEIN (AFU_ORTHOLOGUE AFUA_5G03860)"/>
    <property type="match status" value="1"/>
</dbReference>
<dbReference type="Gene3D" id="3.60.21.70">
    <property type="entry name" value="PhoD-like phosphatase"/>
    <property type="match status" value="1"/>
</dbReference>
<feature type="signal peptide" evidence="1">
    <location>
        <begin position="1"/>
        <end position="24"/>
    </location>
</feature>
<dbReference type="Pfam" id="PF16655">
    <property type="entry name" value="PhoD_N"/>
    <property type="match status" value="1"/>
</dbReference>
<dbReference type="InterPro" id="IPR029052">
    <property type="entry name" value="Metallo-depent_PP-like"/>
</dbReference>
<name>A0A839V0M5_9PROT</name>
<reference evidence="4 5" key="1">
    <citation type="submission" date="2020-08" db="EMBL/GenBank/DDBJ databases">
        <title>Genomic Encyclopedia of Type Strains, Phase III (KMG-III): the genomes of soil and plant-associated and newly described type strains.</title>
        <authorList>
            <person name="Whitman W."/>
        </authorList>
    </citation>
    <scope>NUCLEOTIDE SEQUENCE [LARGE SCALE GENOMIC DNA]</scope>
    <source>
        <strain evidence="4 5">CECT 8088</strain>
    </source>
</reference>
<dbReference type="RefSeq" id="WP_183275134.1">
    <property type="nucleotide sequence ID" value="NZ_JACHXV010000006.1"/>
</dbReference>
<evidence type="ECO:0000259" key="3">
    <source>
        <dbReference type="Pfam" id="PF16655"/>
    </source>
</evidence>
<dbReference type="Proteomes" id="UP000557688">
    <property type="component" value="Unassembled WGS sequence"/>
</dbReference>
<keyword evidence="4" id="KW-0378">Hydrolase</keyword>
<dbReference type="Pfam" id="PF09423">
    <property type="entry name" value="PhoD"/>
    <property type="match status" value="1"/>
</dbReference>
<dbReference type="InterPro" id="IPR052900">
    <property type="entry name" value="Phospholipid_Metab_Enz"/>
</dbReference>
<comment type="caution">
    <text evidence="4">The sequence shown here is derived from an EMBL/GenBank/DDBJ whole genome shotgun (WGS) entry which is preliminary data.</text>
</comment>
<accession>A0A839V0M5</accession>
<feature type="domain" description="PhoD-like phosphatase metallophosphatase" evidence="2">
    <location>
        <begin position="141"/>
        <end position="473"/>
    </location>
</feature>
<proteinExistence type="predicted"/>
<feature type="domain" description="Phospholipase D N-terminal" evidence="3">
    <location>
        <begin position="33"/>
        <end position="127"/>
    </location>
</feature>
<feature type="chain" id="PRO_5032385204" evidence="1">
    <location>
        <begin position="25"/>
        <end position="505"/>
    </location>
</feature>
<keyword evidence="5" id="KW-1185">Reference proteome</keyword>
<dbReference type="EC" id="3.1.3.1" evidence="4"/>
<dbReference type="PANTHER" id="PTHR43606">
    <property type="entry name" value="PHOSPHATASE, PUTATIVE (AFU_ORTHOLOGUE AFUA_6G08710)-RELATED"/>
    <property type="match status" value="1"/>
</dbReference>
<dbReference type="Gene3D" id="2.60.40.380">
    <property type="entry name" value="Purple acid phosphatase-like, N-terminal"/>
    <property type="match status" value="1"/>
</dbReference>
<dbReference type="CDD" id="cd07389">
    <property type="entry name" value="MPP_PhoD"/>
    <property type="match status" value="1"/>
</dbReference>
<evidence type="ECO:0000313" key="4">
    <source>
        <dbReference type="EMBL" id="MBB3174104.1"/>
    </source>
</evidence>
<protein>
    <submittedName>
        <fullName evidence="4">Alkaline phosphatase D</fullName>
        <ecNumber evidence="4">3.1.3.1</ecNumber>
    </submittedName>
</protein>
<evidence type="ECO:0000256" key="1">
    <source>
        <dbReference type="SAM" id="SignalP"/>
    </source>
</evidence>
<evidence type="ECO:0000259" key="2">
    <source>
        <dbReference type="Pfam" id="PF09423"/>
    </source>
</evidence>
<keyword evidence="1" id="KW-0732">Signal</keyword>
<evidence type="ECO:0000313" key="5">
    <source>
        <dbReference type="Proteomes" id="UP000557688"/>
    </source>
</evidence>
<dbReference type="GO" id="GO:0004035">
    <property type="term" value="F:alkaline phosphatase activity"/>
    <property type="evidence" value="ECO:0007669"/>
    <property type="project" value="UniProtKB-EC"/>
</dbReference>
<dbReference type="EMBL" id="JACHXV010000006">
    <property type="protein sequence ID" value="MBB3174104.1"/>
    <property type="molecule type" value="Genomic_DNA"/>
</dbReference>
<dbReference type="InterPro" id="IPR038607">
    <property type="entry name" value="PhoD-like_sf"/>
</dbReference>
<dbReference type="InterPro" id="IPR032093">
    <property type="entry name" value="PhoD_N"/>
</dbReference>
<gene>
    <name evidence="4" type="ORF">FHR90_001940</name>
</gene>
<dbReference type="SUPFAM" id="SSF56300">
    <property type="entry name" value="Metallo-dependent phosphatases"/>
    <property type="match status" value="1"/>
</dbReference>
<organism evidence="4 5">
    <name type="scientific">Endobacter medicaginis</name>
    <dbReference type="NCBI Taxonomy" id="1181271"/>
    <lineage>
        <taxon>Bacteria</taxon>
        <taxon>Pseudomonadati</taxon>
        <taxon>Pseudomonadota</taxon>
        <taxon>Alphaproteobacteria</taxon>
        <taxon>Acetobacterales</taxon>
        <taxon>Acetobacteraceae</taxon>
        <taxon>Endobacter</taxon>
    </lineage>
</organism>
<sequence>MRLSRRTVLRAAPALCTRPLRAEAAPGTSFPFSVASGDPTDSSVILWTRLARATHDPEPVAAGPVTVEWCLAEDRHLSRAVRRGNAHALPCNGFSVHVDVTGLEPDRPYFYAFRLGGLQSPVGRTRTLPDRRRLPSGARIALASCQDWESGFFDAYRGMVADDPDLVLHVGDYIYDVTRGGGVRAHETQRLPMTLADYRARHALYRSDPALQAAHESLTFALIPDNHDALEQDSDDPAQRRRRAAAWQAYGEFLPLRRRARRGSDWLPIHRSVDIGRLARLYLMDTRQVRRDEFACASSSDPAFGLGVYQRACEELANPTRSMLGKVQEQWLAHDLATSPAVWNALVSTVLVSPLALRNGADAYVYPASWSGYPQDRRRLLATLRRLGVANPVALSGDLHSTLVAQVVERAGDDPRRSLLPEFLGTSISSLWPEPLADPIRSALSANPHVLHYDPAHRGYLLCHFTAASLTVETRLLSTALQPGGVMRTGERFAVLAGNPAIHRL</sequence>